<comment type="subcellular location">
    <subcellularLocation>
        <location evidence="1 5">Bacterial flagellum basal body</location>
    </subcellularLocation>
</comment>
<feature type="domain" description="Flagellar hook protein FlgE D2" evidence="7">
    <location>
        <begin position="156"/>
        <end position="306"/>
    </location>
</feature>
<dbReference type="InterPro" id="IPR010930">
    <property type="entry name" value="Flg_bb/hook_C_dom"/>
</dbReference>
<keyword evidence="4 5" id="KW-0975">Bacterial flagellum</keyword>
<dbReference type="InterPro" id="IPR053967">
    <property type="entry name" value="LlgE_F_G-like_D1"/>
</dbReference>
<comment type="caution">
    <text evidence="9">The sequence shown here is derived from an EMBL/GenBank/DDBJ whole genome shotgun (WGS) entry which is preliminary data.</text>
</comment>
<keyword evidence="9" id="KW-0282">Flagellum</keyword>
<comment type="function">
    <text evidence="5">A flexible structure which links the flagellar filament to the drive apparatus in the basal body.</text>
</comment>
<name>A0A1A7C5C4_9BURK</name>
<dbReference type="PANTHER" id="PTHR30435">
    <property type="entry name" value="FLAGELLAR PROTEIN"/>
    <property type="match status" value="1"/>
</dbReference>
<dbReference type="GO" id="GO:0009424">
    <property type="term" value="C:bacterial-type flagellum hook"/>
    <property type="evidence" value="ECO:0007669"/>
    <property type="project" value="TreeGrafter"/>
</dbReference>
<dbReference type="PATRIC" id="fig|1747903.4.peg.4568"/>
<dbReference type="InterPro" id="IPR037925">
    <property type="entry name" value="FlgE/F/G-like"/>
</dbReference>
<evidence type="ECO:0000256" key="5">
    <source>
        <dbReference type="RuleBase" id="RU362116"/>
    </source>
</evidence>
<proteinExistence type="inferred from homology"/>
<sequence>MSFDIALSGIQAINEQLTASSNNIANAGTYGFRSSRANFSSMYAGDRATGVEIGSTTQSMSVNGGVLNTGRTLDAAIDGRGYFVSRSAQNTLSYSRVGIFSAASSGFLTDSNGKLVQGYAPAQKGSTTLGPMGDMKIPTGQIAAQATENLSYAANLSAEWSIKDGTKFNKADIQTYNSAKVSVLYDSLGTKHTLSQYFVRTDTSTVQVQYTLDDKPIMDPTATPPKSMISTLVFDTKGRLATVNGVTPNNVLAVEPADWKPAFAPVKMSDPITGSGAATLAFNLNYSDTTLSSGENTTSTNKSDGYASGTYTGVELAADGSIMAKYTNGETKNVGTIALANFADEGALTAADNTSWTASTASGAPLYERPGVGMAGKLATSSLEQSNVDITTELVGLMTSQRNYQANSKVLSTENAMLQSLMQAL</sequence>
<dbReference type="InterPro" id="IPR011491">
    <property type="entry name" value="FlgE_D2"/>
</dbReference>
<keyword evidence="9" id="KW-0969">Cilium</keyword>
<evidence type="ECO:0000259" key="6">
    <source>
        <dbReference type="Pfam" id="PF06429"/>
    </source>
</evidence>
<keyword evidence="9" id="KW-0966">Cell projection</keyword>
<evidence type="ECO:0000256" key="3">
    <source>
        <dbReference type="ARBA" id="ARBA00019015"/>
    </source>
</evidence>
<keyword evidence="10" id="KW-1185">Reference proteome</keyword>
<evidence type="ECO:0000256" key="2">
    <source>
        <dbReference type="ARBA" id="ARBA00009677"/>
    </source>
</evidence>
<dbReference type="InterPro" id="IPR020013">
    <property type="entry name" value="Flagellar_FlgE/F/G"/>
</dbReference>
<dbReference type="RefSeq" id="WP_065306481.1">
    <property type="nucleotide sequence ID" value="NZ_LOCQ01000042.1"/>
</dbReference>
<protein>
    <recommendedName>
        <fullName evidence="3 5">Flagellar hook protein FlgE</fullName>
    </recommendedName>
</protein>
<dbReference type="PANTHER" id="PTHR30435:SF1">
    <property type="entry name" value="FLAGELLAR HOOK PROTEIN FLGE"/>
    <property type="match status" value="1"/>
</dbReference>
<feature type="domain" description="Flagellar hook protein FlgE/F/G-like D1" evidence="8">
    <location>
        <begin position="76"/>
        <end position="139"/>
    </location>
</feature>
<organism evidence="9 10">
    <name type="scientific">Janthinobacterium psychrotolerans</name>
    <dbReference type="NCBI Taxonomy" id="1747903"/>
    <lineage>
        <taxon>Bacteria</taxon>
        <taxon>Pseudomonadati</taxon>
        <taxon>Pseudomonadota</taxon>
        <taxon>Betaproteobacteria</taxon>
        <taxon>Burkholderiales</taxon>
        <taxon>Oxalobacteraceae</taxon>
        <taxon>Janthinobacterium</taxon>
    </lineage>
</organism>
<dbReference type="STRING" id="1747903.ASR47_102133"/>
<comment type="similarity">
    <text evidence="2 5">Belongs to the flagella basal body rod proteins family.</text>
</comment>
<dbReference type="NCBIfam" id="TIGR03506">
    <property type="entry name" value="FlgEFG_subfam"/>
    <property type="match status" value="1"/>
</dbReference>
<dbReference type="Pfam" id="PF07559">
    <property type="entry name" value="FlgE_D2"/>
    <property type="match status" value="1"/>
</dbReference>
<gene>
    <name evidence="9" type="ORF">ASR47_102133</name>
</gene>
<dbReference type="GO" id="GO:0005829">
    <property type="term" value="C:cytosol"/>
    <property type="evidence" value="ECO:0007669"/>
    <property type="project" value="TreeGrafter"/>
</dbReference>
<reference evidence="9 10" key="1">
    <citation type="submission" date="2016-04" db="EMBL/GenBank/DDBJ databases">
        <title>Draft genome sequence of Janthinobacterium psychrotolerans sp. nov., isolated from freshwater sediments in Denmark.</title>
        <authorList>
            <person name="Gong X."/>
            <person name="Skrivergaard S."/>
            <person name="Korsgaard B.S."/>
            <person name="Schreiber L."/>
            <person name="Marshall I.P."/>
            <person name="Finster K."/>
            <person name="Schramm A."/>
        </authorList>
    </citation>
    <scope>NUCLEOTIDE SEQUENCE [LARGE SCALE GENOMIC DNA]</scope>
    <source>
        <strain evidence="9 10">S3-2</strain>
    </source>
</reference>
<dbReference type="GO" id="GO:0071978">
    <property type="term" value="P:bacterial-type flagellum-dependent swarming motility"/>
    <property type="evidence" value="ECO:0007669"/>
    <property type="project" value="TreeGrafter"/>
</dbReference>
<dbReference type="Pfam" id="PF06429">
    <property type="entry name" value="Flg_bbr_C"/>
    <property type="match status" value="1"/>
</dbReference>
<evidence type="ECO:0000259" key="8">
    <source>
        <dbReference type="Pfam" id="PF22692"/>
    </source>
</evidence>
<dbReference type="Proteomes" id="UP000092713">
    <property type="component" value="Unassembled WGS sequence"/>
</dbReference>
<dbReference type="EMBL" id="LOCQ01000042">
    <property type="protein sequence ID" value="OBV40907.1"/>
    <property type="molecule type" value="Genomic_DNA"/>
</dbReference>
<dbReference type="SUPFAM" id="SSF117143">
    <property type="entry name" value="Flagellar hook protein flgE"/>
    <property type="match status" value="1"/>
</dbReference>
<evidence type="ECO:0000313" key="9">
    <source>
        <dbReference type="EMBL" id="OBV40907.1"/>
    </source>
</evidence>
<accession>A0A1A7C5C4</accession>
<dbReference type="Gene3D" id="2.60.98.20">
    <property type="entry name" value="Flagellar hook protein FlgE"/>
    <property type="match status" value="1"/>
</dbReference>
<feature type="domain" description="Flagellar basal-body/hook protein C-terminal" evidence="6">
    <location>
        <begin position="381"/>
        <end position="423"/>
    </location>
</feature>
<evidence type="ECO:0000259" key="7">
    <source>
        <dbReference type="Pfam" id="PF07559"/>
    </source>
</evidence>
<evidence type="ECO:0000256" key="4">
    <source>
        <dbReference type="ARBA" id="ARBA00023143"/>
    </source>
</evidence>
<evidence type="ECO:0000313" key="10">
    <source>
        <dbReference type="Proteomes" id="UP000092713"/>
    </source>
</evidence>
<dbReference type="OrthoDB" id="8578401at2"/>
<dbReference type="Pfam" id="PF22692">
    <property type="entry name" value="LlgE_F_G_D1"/>
    <property type="match status" value="1"/>
</dbReference>
<dbReference type="AlphaFoldDB" id="A0A1A7C5C4"/>
<evidence type="ECO:0000256" key="1">
    <source>
        <dbReference type="ARBA" id="ARBA00004117"/>
    </source>
</evidence>
<dbReference type="InterPro" id="IPR037058">
    <property type="entry name" value="Falgellar_hook_FlgE_sf"/>
</dbReference>
<dbReference type="GO" id="GO:0009425">
    <property type="term" value="C:bacterial-type flagellum basal body"/>
    <property type="evidence" value="ECO:0007669"/>
    <property type="project" value="UniProtKB-SubCell"/>
</dbReference>